<name>A0A8S1RZL2_9CILI</name>
<evidence type="ECO:0000313" key="2">
    <source>
        <dbReference type="Proteomes" id="UP000689195"/>
    </source>
</evidence>
<sequence>MLKSIIRVSYQIRINQCNAFIIIKNYNNYLQIHHQLKHYFEINKIRLKNIYDNQNNKQNIQTTKMNILDLLIQLQKQTKNYNDLI</sequence>
<accession>A0A8S1RZL2</accession>
<reference evidence="1" key="1">
    <citation type="submission" date="2021-01" db="EMBL/GenBank/DDBJ databases">
        <authorList>
            <consortium name="Genoscope - CEA"/>
            <person name="William W."/>
        </authorList>
    </citation>
    <scope>NUCLEOTIDE SEQUENCE</scope>
</reference>
<dbReference type="AlphaFoldDB" id="A0A8S1RZL2"/>
<dbReference type="Proteomes" id="UP000689195">
    <property type="component" value="Unassembled WGS sequence"/>
</dbReference>
<evidence type="ECO:0000313" key="1">
    <source>
        <dbReference type="EMBL" id="CAD8132820.1"/>
    </source>
</evidence>
<comment type="caution">
    <text evidence="1">The sequence shown here is derived from an EMBL/GenBank/DDBJ whole genome shotgun (WGS) entry which is preliminary data.</text>
</comment>
<keyword evidence="2" id="KW-1185">Reference proteome</keyword>
<proteinExistence type="predicted"/>
<organism evidence="1 2">
    <name type="scientific">Paramecium pentaurelia</name>
    <dbReference type="NCBI Taxonomy" id="43138"/>
    <lineage>
        <taxon>Eukaryota</taxon>
        <taxon>Sar</taxon>
        <taxon>Alveolata</taxon>
        <taxon>Ciliophora</taxon>
        <taxon>Intramacronucleata</taxon>
        <taxon>Oligohymenophorea</taxon>
        <taxon>Peniculida</taxon>
        <taxon>Parameciidae</taxon>
        <taxon>Paramecium</taxon>
    </lineage>
</organism>
<gene>
    <name evidence="1" type="ORF">PPENT_87.1.T0020087</name>
</gene>
<dbReference type="EMBL" id="CAJJDO010000002">
    <property type="protein sequence ID" value="CAD8132820.1"/>
    <property type="molecule type" value="Genomic_DNA"/>
</dbReference>
<protein>
    <submittedName>
        <fullName evidence="1">Uncharacterized protein</fullName>
    </submittedName>
</protein>